<evidence type="ECO:0000313" key="2">
    <source>
        <dbReference type="Proteomes" id="UP000429232"/>
    </source>
</evidence>
<dbReference type="EMBL" id="CP066775">
    <property type="protein sequence ID" value="QQL51363.1"/>
    <property type="molecule type" value="Genomic_DNA"/>
</dbReference>
<dbReference type="KEGG" id="mgik:GO620_007940"/>
<reference evidence="1 2" key="1">
    <citation type="submission" date="2020-12" db="EMBL/GenBank/DDBJ databases">
        <title>HMF7856_wgs.fasta genome submission.</title>
        <authorList>
            <person name="Kang H."/>
            <person name="Kim H."/>
            <person name="Joh K."/>
        </authorList>
    </citation>
    <scope>NUCLEOTIDE SEQUENCE [LARGE SCALE GENOMIC DNA]</scope>
    <source>
        <strain evidence="1 2">HMF7856</strain>
    </source>
</reference>
<evidence type="ECO:0000313" key="1">
    <source>
        <dbReference type="EMBL" id="QQL51363.1"/>
    </source>
</evidence>
<organism evidence="1 2">
    <name type="scientific">Mucilaginibacter ginkgonis</name>
    <dbReference type="NCBI Taxonomy" id="2682091"/>
    <lineage>
        <taxon>Bacteria</taxon>
        <taxon>Pseudomonadati</taxon>
        <taxon>Bacteroidota</taxon>
        <taxon>Sphingobacteriia</taxon>
        <taxon>Sphingobacteriales</taxon>
        <taxon>Sphingobacteriaceae</taxon>
        <taxon>Mucilaginibacter</taxon>
    </lineage>
</organism>
<protein>
    <submittedName>
        <fullName evidence="1">Uncharacterized protein</fullName>
    </submittedName>
</protein>
<dbReference type="AlphaFoldDB" id="A0A6I4HWM8"/>
<dbReference type="RefSeq" id="WP_157524032.1">
    <property type="nucleotide sequence ID" value="NZ_CP066775.1"/>
</dbReference>
<name>A0A6I4HWM8_9SPHI</name>
<proteinExistence type="predicted"/>
<dbReference type="Proteomes" id="UP000429232">
    <property type="component" value="Chromosome"/>
</dbReference>
<sequence length="117" mass="13106">MKKGFFIIITLTCFSLAAKAQTYRLNYDRIDAIKKFSDPGIYLKQAHIDTKFDSIRIAVTKANALAALQRGTQPVPMPFTRPQDTDHMPIAKLGDTETTHFAMLIKPIGKVVQKTNP</sequence>
<keyword evidence="2" id="KW-1185">Reference proteome</keyword>
<accession>A0A6I4HWM8</accession>
<gene>
    <name evidence="1" type="ORF">GO620_007940</name>
</gene>